<dbReference type="InterPro" id="IPR023214">
    <property type="entry name" value="HAD_sf"/>
</dbReference>
<name>A0A2S6GLY4_9PSEU</name>
<accession>A0A2S6GLY4</accession>
<proteinExistence type="predicted"/>
<dbReference type="InterPro" id="IPR010037">
    <property type="entry name" value="FkbH_domain"/>
</dbReference>
<dbReference type="PROSITE" id="PS51186">
    <property type="entry name" value="GNAT"/>
    <property type="match status" value="1"/>
</dbReference>
<dbReference type="SUPFAM" id="SSF56784">
    <property type="entry name" value="HAD-like"/>
    <property type="match status" value="1"/>
</dbReference>
<dbReference type="RefSeq" id="WP_104480636.1">
    <property type="nucleotide sequence ID" value="NZ_CP154825.1"/>
</dbReference>
<dbReference type="NCBIfam" id="TIGR01681">
    <property type="entry name" value="HAD-SF-IIIC"/>
    <property type="match status" value="1"/>
</dbReference>
<dbReference type="InterPro" id="IPR036514">
    <property type="entry name" value="SGNH_hydro_sf"/>
</dbReference>
<evidence type="ECO:0000259" key="1">
    <source>
        <dbReference type="PROSITE" id="PS51186"/>
    </source>
</evidence>
<organism evidence="2 3">
    <name type="scientific">Actinokineospora auranticolor</name>
    <dbReference type="NCBI Taxonomy" id="155976"/>
    <lineage>
        <taxon>Bacteria</taxon>
        <taxon>Bacillati</taxon>
        <taxon>Actinomycetota</taxon>
        <taxon>Actinomycetes</taxon>
        <taxon>Pseudonocardiales</taxon>
        <taxon>Pseudonocardiaceae</taxon>
        <taxon>Actinokineospora</taxon>
    </lineage>
</organism>
<dbReference type="Proteomes" id="UP000239203">
    <property type="component" value="Unassembled WGS sequence"/>
</dbReference>
<dbReference type="Gene3D" id="3.40.50.1000">
    <property type="entry name" value="HAD superfamily/HAD-like"/>
    <property type="match status" value="1"/>
</dbReference>
<keyword evidence="3" id="KW-1185">Reference proteome</keyword>
<reference evidence="2 3" key="1">
    <citation type="submission" date="2018-02" db="EMBL/GenBank/DDBJ databases">
        <title>Genomic Encyclopedia of Archaeal and Bacterial Type Strains, Phase II (KMG-II): from individual species to whole genera.</title>
        <authorList>
            <person name="Goeker M."/>
        </authorList>
    </citation>
    <scope>NUCLEOTIDE SEQUENCE [LARGE SCALE GENOMIC DNA]</scope>
    <source>
        <strain evidence="2 3">YU 961-1</strain>
    </source>
</reference>
<dbReference type="InterPro" id="IPR016181">
    <property type="entry name" value="Acyl_CoA_acyltransferase"/>
</dbReference>
<dbReference type="Gene3D" id="3.40.630.30">
    <property type="match status" value="1"/>
</dbReference>
<dbReference type="InterPro" id="IPR036412">
    <property type="entry name" value="HAD-like_sf"/>
</dbReference>
<evidence type="ECO:0000313" key="2">
    <source>
        <dbReference type="EMBL" id="PPK66161.1"/>
    </source>
</evidence>
<comment type="caution">
    <text evidence="2">The sequence shown here is derived from an EMBL/GenBank/DDBJ whole genome shotgun (WGS) entry which is preliminary data.</text>
</comment>
<dbReference type="OrthoDB" id="323926at2"/>
<protein>
    <submittedName>
        <fullName evidence="2">HAD superfamily phosphatase (TIGR01681 family)/FkbH-like protein</fullName>
    </submittedName>
</protein>
<dbReference type="AlphaFoldDB" id="A0A2S6GLY4"/>
<dbReference type="InterPro" id="IPR000182">
    <property type="entry name" value="GNAT_dom"/>
</dbReference>
<dbReference type="Gene3D" id="3.40.50.1110">
    <property type="entry name" value="SGNH hydrolase"/>
    <property type="match status" value="1"/>
</dbReference>
<dbReference type="SUPFAM" id="SSF55729">
    <property type="entry name" value="Acyl-CoA N-acyltransferases (Nat)"/>
    <property type="match status" value="1"/>
</dbReference>
<evidence type="ECO:0000313" key="3">
    <source>
        <dbReference type="Proteomes" id="UP000239203"/>
    </source>
</evidence>
<gene>
    <name evidence="2" type="ORF">CLV40_111125</name>
</gene>
<dbReference type="EMBL" id="PTIX01000011">
    <property type="protein sequence ID" value="PPK66161.1"/>
    <property type="molecule type" value="Genomic_DNA"/>
</dbReference>
<dbReference type="InterPro" id="IPR010033">
    <property type="entry name" value="HAD_SF_ppase_IIIC"/>
</dbReference>
<sequence>MTTATTAAEVAAAELWELHASGAVAGSYPRVRGLLAELSGDDLRRAGALLSRVPVAEVLAAHPDTAVVRVAITGHGTLGPLVPALTVELARHGVLLEHRLGDFDGWVFDLGDPASELRVFGPDLLLCVLDPAIAADELPLPWTPDDLERVLAAKQALITGLVREHVAGGAGTLVLNTVPLPADLVGQLVDYRSRARVGALWREHDAYLLGLAAEHPGVVVLDLDPVLADGVPAVDPRLDVYAGAHLSVELLTAYAREVGHVARAVTGRAKKVLAVDLDETLWGGILGDDGAEGIEPSGTGRGAAFARYQRLVKQIGSQGVLLAAVSKNDREPVAEVLREHPGMTLREVDFVRVVANWNPKHDNIRELAADLNLGVDSVVFTDDNPFECGLVRSRLPGVAVVRLDSEPATHGRKLLRDNWFAALELTAEDGVRATRYRDDLARKDFLDTFESVADYLGELGVRVRLGRAGETEWDRVAQLTQRTNQFTMTAARLSSAEVRALAQDPDGLVLALHSADRFGDNGLVGALLAHRDRDALHLDNFLLSCRVFGRGVETAGLAALLRHAADSGVRGVRGAYRPTSKNGKVRDFYTRHGFALAGRDGDTELFHHDLVDLPGVPGHVRLRTDLEELR</sequence>
<dbReference type="NCBIfam" id="TIGR01686">
    <property type="entry name" value="FkbH"/>
    <property type="match status" value="1"/>
</dbReference>
<feature type="domain" description="N-acetyltransferase" evidence="1">
    <location>
        <begin position="463"/>
        <end position="627"/>
    </location>
</feature>
<dbReference type="GO" id="GO:0016747">
    <property type="term" value="F:acyltransferase activity, transferring groups other than amino-acyl groups"/>
    <property type="evidence" value="ECO:0007669"/>
    <property type="project" value="InterPro"/>
</dbReference>